<keyword evidence="5 7" id="KW-1133">Transmembrane helix</keyword>
<dbReference type="EMBL" id="AP019860">
    <property type="protein sequence ID" value="BBM82287.1"/>
    <property type="molecule type" value="Genomic_DNA"/>
</dbReference>
<keyword evidence="6 7" id="KW-0472">Membrane</keyword>
<accession>A0A5S9IIP2</accession>
<feature type="transmembrane region" description="Helical" evidence="7">
    <location>
        <begin position="410"/>
        <end position="435"/>
    </location>
</feature>
<evidence type="ECO:0000256" key="6">
    <source>
        <dbReference type="ARBA" id="ARBA00023136"/>
    </source>
</evidence>
<comment type="subcellular location">
    <subcellularLocation>
        <location evidence="1">Cell membrane</location>
        <topology evidence="1">Multi-pass membrane protein</topology>
    </subcellularLocation>
</comment>
<keyword evidence="4 7" id="KW-0812">Transmembrane</keyword>
<dbReference type="Proteomes" id="UP000326354">
    <property type="component" value="Chromosome"/>
</dbReference>
<gene>
    <name evidence="9" type="ORF">UABAM_00630</name>
</gene>
<keyword evidence="3" id="KW-1003">Cell membrane</keyword>
<evidence type="ECO:0000256" key="1">
    <source>
        <dbReference type="ARBA" id="ARBA00004651"/>
    </source>
</evidence>
<sequence length="556" mass="63248">MFFAKMAWRNVWRNKTRTVITIAVMSFSYFFILTTLCLAIGYHDGIITNSVKAGSSHIQVHKNEFASLFNPHYYMEHSEDVLNVVKENPDVLDYTLRIKGAGLVNYTSKAQNVTIVGVNPTTEVKVSILHKKNTPESKGPIVSGEYLTDKDWQEGYPKDADGIAITSEEFRLPGILLGAKIAEKFNVRVGHKVVLTLQSLSGEIKQHLFRVNGIFKTLVPEYDKRTVFIHYKTAHKLFDYTAKSPLSKNDIDIPELVHHLQEPQNDKYRFLYEKLSKELRRQIQSKQQKNAEFVSDLKREFNKLLKSTFLPEEKIFSHIKIPQEMSSLDKNATQDLIQINRHILEQSFAEIKSRPQQGYFSEIAIICKNNDVIDAVAKDLKKSLQGKDFEILTWSQINPHLVEFITLDNIFMYFSIFVLIVVAAIGILIVVLMAIFERIYEFGIMRAMGMTPSRLIRLILIESIWIATISCVIGAIIAGPALYYLQVYGFDAALLAGGEEGASFFAISIDTVIYSKAEFIPIVLSWIFIMLLTVVVSLYPAIKATKIKVIEAIRFV</sequence>
<comment type="similarity">
    <text evidence="2">Belongs to the ABC-4 integral membrane protein family. LolC/E subfamily.</text>
</comment>
<evidence type="ECO:0000256" key="4">
    <source>
        <dbReference type="ARBA" id="ARBA00022692"/>
    </source>
</evidence>
<dbReference type="Pfam" id="PF02687">
    <property type="entry name" value="FtsX"/>
    <property type="match status" value="1"/>
</dbReference>
<feature type="domain" description="ABC3 transporter permease C-terminal" evidence="8">
    <location>
        <begin position="414"/>
        <end position="548"/>
    </location>
</feature>
<feature type="transmembrane region" description="Helical" evidence="7">
    <location>
        <begin position="455"/>
        <end position="485"/>
    </location>
</feature>
<dbReference type="PANTHER" id="PTHR30489">
    <property type="entry name" value="LIPOPROTEIN-RELEASING SYSTEM TRANSMEMBRANE PROTEIN LOLE"/>
    <property type="match status" value="1"/>
</dbReference>
<proteinExistence type="inferred from homology"/>
<protein>
    <submittedName>
        <fullName evidence="9">ABC transporter permease</fullName>
    </submittedName>
</protein>
<evidence type="ECO:0000256" key="3">
    <source>
        <dbReference type="ARBA" id="ARBA00022475"/>
    </source>
</evidence>
<dbReference type="InterPro" id="IPR003838">
    <property type="entry name" value="ABC3_permease_C"/>
</dbReference>
<feature type="transmembrane region" description="Helical" evidence="7">
    <location>
        <begin position="519"/>
        <end position="539"/>
    </location>
</feature>
<evidence type="ECO:0000256" key="7">
    <source>
        <dbReference type="SAM" id="Phobius"/>
    </source>
</evidence>
<feature type="transmembrane region" description="Helical" evidence="7">
    <location>
        <begin position="20"/>
        <end position="42"/>
    </location>
</feature>
<dbReference type="InterPro" id="IPR051447">
    <property type="entry name" value="Lipoprotein-release_system"/>
</dbReference>
<dbReference type="PANTHER" id="PTHR30489:SF0">
    <property type="entry name" value="LIPOPROTEIN-RELEASING SYSTEM TRANSMEMBRANE PROTEIN LOLE"/>
    <property type="match status" value="1"/>
</dbReference>
<dbReference type="RefSeq" id="WP_151966536.1">
    <property type="nucleotide sequence ID" value="NZ_AP019860.1"/>
</dbReference>
<dbReference type="AlphaFoldDB" id="A0A5S9IIP2"/>
<dbReference type="GO" id="GO:0098797">
    <property type="term" value="C:plasma membrane protein complex"/>
    <property type="evidence" value="ECO:0007669"/>
    <property type="project" value="TreeGrafter"/>
</dbReference>
<evidence type="ECO:0000313" key="10">
    <source>
        <dbReference type="Proteomes" id="UP000326354"/>
    </source>
</evidence>
<evidence type="ECO:0000259" key="8">
    <source>
        <dbReference type="Pfam" id="PF02687"/>
    </source>
</evidence>
<evidence type="ECO:0000256" key="5">
    <source>
        <dbReference type="ARBA" id="ARBA00022989"/>
    </source>
</evidence>
<organism evidence="9 10">
    <name type="scientific">Uabimicrobium amorphum</name>
    <dbReference type="NCBI Taxonomy" id="2596890"/>
    <lineage>
        <taxon>Bacteria</taxon>
        <taxon>Pseudomonadati</taxon>
        <taxon>Planctomycetota</taxon>
        <taxon>Candidatus Uabimicrobiia</taxon>
        <taxon>Candidatus Uabimicrobiales</taxon>
        <taxon>Candidatus Uabimicrobiaceae</taxon>
        <taxon>Candidatus Uabimicrobium</taxon>
    </lineage>
</organism>
<dbReference type="GO" id="GO:0044874">
    <property type="term" value="P:lipoprotein localization to outer membrane"/>
    <property type="evidence" value="ECO:0007669"/>
    <property type="project" value="TreeGrafter"/>
</dbReference>
<evidence type="ECO:0000313" key="9">
    <source>
        <dbReference type="EMBL" id="BBM82287.1"/>
    </source>
</evidence>
<dbReference type="OrthoDB" id="9784014at2"/>
<keyword evidence="10" id="KW-1185">Reference proteome</keyword>
<dbReference type="KEGG" id="uam:UABAM_00630"/>
<name>A0A5S9IIP2_UABAM</name>
<evidence type="ECO:0000256" key="2">
    <source>
        <dbReference type="ARBA" id="ARBA00005236"/>
    </source>
</evidence>
<reference evidence="9 10" key="1">
    <citation type="submission" date="2019-08" db="EMBL/GenBank/DDBJ databases">
        <title>Complete genome sequence of Candidatus Uab amorphum.</title>
        <authorList>
            <person name="Shiratori T."/>
            <person name="Suzuki S."/>
            <person name="Kakizawa Y."/>
            <person name="Ishida K."/>
        </authorList>
    </citation>
    <scope>NUCLEOTIDE SEQUENCE [LARGE SCALE GENOMIC DNA]</scope>
    <source>
        <strain evidence="9 10">SRT547</strain>
    </source>
</reference>